<dbReference type="Gene3D" id="3.40.50.300">
    <property type="entry name" value="P-loop containing nucleotide triphosphate hydrolases"/>
    <property type="match status" value="1"/>
</dbReference>
<dbReference type="Proteomes" id="UP001520140">
    <property type="component" value="Unassembled WGS sequence"/>
</dbReference>
<feature type="domain" description="Putative endonuclease Z1" evidence="1">
    <location>
        <begin position="364"/>
        <end position="584"/>
    </location>
</feature>
<dbReference type="InterPro" id="IPR018310">
    <property type="entry name" value="Put_endonuclease_Z1-dom"/>
</dbReference>
<dbReference type="Pfam" id="PF10593">
    <property type="entry name" value="Z1"/>
    <property type="match status" value="1"/>
</dbReference>
<protein>
    <submittedName>
        <fullName evidence="2">Z1 domain-containing protein</fullName>
    </submittedName>
</protein>
<gene>
    <name evidence="2" type="ORF">HQ605_03880</name>
</gene>
<proteinExistence type="predicted"/>
<dbReference type="InterPro" id="IPR027417">
    <property type="entry name" value="P-loop_NTPase"/>
</dbReference>
<evidence type="ECO:0000313" key="3">
    <source>
        <dbReference type="Proteomes" id="UP001520140"/>
    </source>
</evidence>
<name>A0ABS7NSM3_9NOCA</name>
<keyword evidence="3" id="KW-1185">Reference proteome</keyword>
<organism evidence="2 3">
    <name type="scientific">Rhodococcoides kroppenstedtii</name>
    <dbReference type="NCBI Taxonomy" id="293050"/>
    <lineage>
        <taxon>Bacteria</taxon>
        <taxon>Bacillati</taxon>
        <taxon>Actinomycetota</taxon>
        <taxon>Actinomycetes</taxon>
        <taxon>Mycobacteriales</taxon>
        <taxon>Nocardiaceae</taxon>
        <taxon>Rhodococcoides</taxon>
    </lineage>
</organism>
<dbReference type="SUPFAM" id="SSF52540">
    <property type="entry name" value="P-loop containing nucleoside triphosphate hydrolases"/>
    <property type="match status" value="1"/>
</dbReference>
<evidence type="ECO:0000313" key="2">
    <source>
        <dbReference type="EMBL" id="MBY6319957.1"/>
    </source>
</evidence>
<dbReference type="RefSeq" id="WP_068099755.1">
    <property type="nucleotide sequence ID" value="NZ_JABUKE010000010.1"/>
</dbReference>
<reference evidence="2 3" key="1">
    <citation type="submission" date="2020-06" db="EMBL/GenBank/DDBJ databases">
        <title>Taxonomy, biology and ecology of Rhodococcus bacteria occurring in California pistachio and other woody hosts as revealed by genome sequence analyses.</title>
        <authorList>
            <person name="Gai Y."/>
            <person name="Riely B."/>
        </authorList>
    </citation>
    <scope>NUCLEOTIDE SEQUENCE [LARGE SCALE GENOMIC DNA]</scope>
    <source>
        <strain evidence="2 3">BP-284</strain>
    </source>
</reference>
<comment type="caution">
    <text evidence="2">The sequence shown here is derived from an EMBL/GenBank/DDBJ whole genome shotgun (WGS) entry which is preliminary data.</text>
</comment>
<sequence>MDPFYEVFAGWARKTSLDSAIKSFTGRLKPEELESFVEEYRNEVTTVINEGPPIIHGPREPWYAGPNASADTYWPALERYIRTDLAWPEKRVTTLDRSSNKVIAYTPRPNATDWDSKGLVVGYVQSGKTTNFTAVIAKAADVGYKFVIVLSGIHNGLRKQTQERLDEQLHQLTPAKWKQLTNAGGDFEAPTMQSTSLLHVDDSGVILAVVKKNAAVLKRLDKWLQPAVKQRALGDVPTLVIDDEADQASVETRIINPLIRGIIAKLPKSTYIGYTATPFANVLIDPGAGDLYPKDFILNLPEPDGYFGTERIFGRDVVEGDEANGVELDGSNMVRIIPDEDVDDVRPSGKSAAKAFIPSIPPTLDDALTWFVLATAARRARGDEGHATMLIHTSVKTDIHDHFRGPLGAFVSGLAKKWETGDSATVERLTSHWDREIALVTAGTFGLAPLAFDDLRPFVGDVLGRCRIVIDNFRSDDRLDYSEDGQVAIAVGGNTLSRGLTLEGLTVSYFVRAAGAYDTLLQMARWFGFRFGYEDLPRIWMTEELRQWFRHLATVEREIRLDIERYESEDLTPTEFGVRIRTHPTLRITAKMGAAIPAYASYGGRRVQTRYFRTQDEDWLLRNVDAADGLLSRVRTKGIEPRTVDSGAVLFEGVDADDVLSFLNSYVVHPDSPDLDADLIGKYVAKQRRRGSLDTWNLAVMAAKPGSERGMVRLGGMEFGRIVRSQLKVDGVERADIKTLMSKDHRAVDFLDQSVARKMSENALMDARDKHAEVKSKGLILLYPIDPTSEPDKANKDSRNPLNAAADVIGIALVFPGSANDDSKVSQTYVSVDLTDAEIESDDGELVALTGSDG</sequence>
<evidence type="ECO:0000259" key="1">
    <source>
        <dbReference type="Pfam" id="PF10593"/>
    </source>
</evidence>
<accession>A0ABS7NSM3</accession>
<dbReference type="EMBL" id="JABUKG010000003">
    <property type="protein sequence ID" value="MBY6319957.1"/>
    <property type="molecule type" value="Genomic_DNA"/>
</dbReference>